<feature type="compositionally biased region" description="Basic and acidic residues" evidence="5">
    <location>
        <begin position="64"/>
        <end position="90"/>
    </location>
</feature>
<organism evidence="7 8">
    <name type="scientific">Stentor coeruleus</name>
    <dbReference type="NCBI Taxonomy" id="5963"/>
    <lineage>
        <taxon>Eukaryota</taxon>
        <taxon>Sar</taxon>
        <taxon>Alveolata</taxon>
        <taxon>Ciliophora</taxon>
        <taxon>Postciliodesmatophora</taxon>
        <taxon>Heterotrichea</taxon>
        <taxon>Heterotrichida</taxon>
        <taxon>Stentoridae</taxon>
        <taxon>Stentor</taxon>
    </lineage>
</organism>
<dbReference type="GO" id="GO:0048205">
    <property type="term" value="P:COPI coating of Golgi vesicle"/>
    <property type="evidence" value="ECO:0007669"/>
    <property type="project" value="TreeGrafter"/>
</dbReference>
<evidence type="ECO:0000256" key="1">
    <source>
        <dbReference type="ARBA" id="ARBA00022468"/>
    </source>
</evidence>
<dbReference type="PANTHER" id="PTHR45686:SF4">
    <property type="entry name" value="ADP-RIBOSYLATION FACTOR GTPASE ACTIVATING PROTEIN 3, ISOFORM H"/>
    <property type="match status" value="1"/>
</dbReference>
<dbReference type="AlphaFoldDB" id="A0A1R2CFV6"/>
<protein>
    <recommendedName>
        <fullName evidence="6">Arf-GAP domain-containing protein</fullName>
    </recommendedName>
</protein>
<evidence type="ECO:0000256" key="4">
    <source>
        <dbReference type="ARBA" id="ARBA00022833"/>
    </source>
</evidence>
<feature type="region of interest" description="Disordered" evidence="5">
    <location>
        <begin position="156"/>
        <end position="182"/>
    </location>
</feature>
<dbReference type="PANTHER" id="PTHR45686">
    <property type="entry name" value="ADP-RIBOSYLATION FACTOR GTPASE ACTIVATING PROTEIN 3, ISOFORM H-RELATED"/>
    <property type="match status" value="1"/>
</dbReference>
<name>A0A1R2CFV6_9CILI</name>
<dbReference type="Gene3D" id="1.10.220.150">
    <property type="entry name" value="Arf GTPase activating protein"/>
    <property type="match status" value="1"/>
</dbReference>
<reference evidence="7 8" key="1">
    <citation type="submission" date="2016-11" db="EMBL/GenBank/DDBJ databases">
        <title>The macronuclear genome of Stentor coeruleus: a giant cell with tiny introns.</title>
        <authorList>
            <person name="Slabodnick M."/>
            <person name="Ruby J.G."/>
            <person name="Reiff S.B."/>
            <person name="Swart E.C."/>
            <person name="Gosai S."/>
            <person name="Prabakaran S."/>
            <person name="Witkowska E."/>
            <person name="Larue G.E."/>
            <person name="Fisher S."/>
            <person name="Freeman R.M."/>
            <person name="Gunawardena J."/>
            <person name="Chu W."/>
            <person name="Stover N.A."/>
            <person name="Gregory B.D."/>
            <person name="Nowacki M."/>
            <person name="Derisi J."/>
            <person name="Roy S.W."/>
            <person name="Marshall W.F."/>
            <person name="Sood P."/>
        </authorList>
    </citation>
    <scope>NUCLEOTIDE SEQUENCE [LARGE SCALE GENOMIC DNA]</scope>
    <source>
        <strain evidence="7">WM001</strain>
    </source>
</reference>
<keyword evidence="8" id="KW-1185">Reference proteome</keyword>
<dbReference type="InterPro" id="IPR038508">
    <property type="entry name" value="ArfGAP_dom_sf"/>
</dbReference>
<gene>
    <name evidence="7" type="ORF">SteCoe_10290</name>
</gene>
<evidence type="ECO:0000256" key="3">
    <source>
        <dbReference type="ARBA" id="ARBA00022771"/>
    </source>
</evidence>
<dbReference type="SUPFAM" id="SSF57863">
    <property type="entry name" value="ArfGap/RecO-like zinc finger"/>
    <property type="match status" value="1"/>
</dbReference>
<feature type="region of interest" description="Disordered" evidence="5">
    <location>
        <begin position="64"/>
        <end position="91"/>
    </location>
</feature>
<dbReference type="InterPro" id="IPR037278">
    <property type="entry name" value="ARFGAP/RecO"/>
</dbReference>
<evidence type="ECO:0000259" key="6">
    <source>
        <dbReference type="Pfam" id="PF01412"/>
    </source>
</evidence>
<keyword evidence="4" id="KW-0862">Zinc</keyword>
<sequence>MGTHLSFVRSSELDMWTLRQLAFLEFAGNKKARAFFRSHGVTSAVDYTSQTAERWRNELSETVIEKYPKKSQNENQKLEPTKPEPPKPEPELPIETVIKEEQKEEKTTPIIKPVQPIIPRSTFKVQTGESKHKFRKTKVEEPQNVSFKPVTFKAQTEEEEFFDPQPLKPPARPKTEILPTPAPAVIQRKPVEKKGISSEDYEAQYVDERAHKNRIIQLSGEKAISSDMFFGREEQKNIEITTDRIKDEASRIGSIAMDKASQLKQSLTGAFSKLQTRFNSYN</sequence>
<evidence type="ECO:0000313" key="8">
    <source>
        <dbReference type="Proteomes" id="UP000187209"/>
    </source>
</evidence>
<dbReference type="EMBL" id="MPUH01000165">
    <property type="protein sequence ID" value="OMJ87883.1"/>
    <property type="molecule type" value="Genomic_DNA"/>
</dbReference>
<comment type="caution">
    <text evidence="7">The sequence shown here is derived from an EMBL/GenBank/DDBJ whole genome shotgun (WGS) entry which is preliminary data.</text>
</comment>
<dbReference type="Pfam" id="PF01412">
    <property type="entry name" value="ArfGap"/>
    <property type="match status" value="1"/>
</dbReference>
<keyword evidence="1" id="KW-0343">GTPase activation</keyword>
<dbReference type="Proteomes" id="UP000187209">
    <property type="component" value="Unassembled WGS sequence"/>
</dbReference>
<evidence type="ECO:0000256" key="2">
    <source>
        <dbReference type="ARBA" id="ARBA00022723"/>
    </source>
</evidence>
<keyword evidence="2" id="KW-0479">Metal-binding</keyword>
<dbReference type="GO" id="GO:0000139">
    <property type="term" value="C:Golgi membrane"/>
    <property type="evidence" value="ECO:0007669"/>
    <property type="project" value="GOC"/>
</dbReference>
<dbReference type="OrthoDB" id="312818at2759"/>
<proteinExistence type="predicted"/>
<dbReference type="GO" id="GO:0008270">
    <property type="term" value="F:zinc ion binding"/>
    <property type="evidence" value="ECO:0007669"/>
    <property type="project" value="UniProtKB-KW"/>
</dbReference>
<dbReference type="InterPro" id="IPR001164">
    <property type="entry name" value="ArfGAP_dom"/>
</dbReference>
<keyword evidence="3" id="KW-0863">Zinc-finger</keyword>
<evidence type="ECO:0000256" key="5">
    <source>
        <dbReference type="SAM" id="MobiDB-lite"/>
    </source>
</evidence>
<dbReference type="GO" id="GO:0005096">
    <property type="term" value="F:GTPase activator activity"/>
    <property type="evidence" value="ECO:0007669"/>
    <property type="project" value="UniProtKB-KW"/>
</dbReference>
<accession>A0A1R2CFV6</accession>
<evidence type="ECO:0000313" key="7">
    <source>
        <dbReference type="EMBL" id="OMJ87883.1"/>
    </source>
</evidence>
<feature type="domain" description="Arf-GAP" evidence="6">
    <location>
        <begin position="1"/>
        <end position="72"/>
    </location>
</feature>